<comment type="caution">
    <text evidence="3">The sequence shown here is derived from an EMBL/GenBank/DDBJ whole genome shotgun (WGS) entry which is preliminary data.</text>
</comment>
<reference evidence="4" key="1">
    <citation type="journal article" date="2014" name="Genome Announc.">
        <title>Genome Sequence of Arthrobacter siccitolerans 4J27, a Xeroprotectant-Producing Desiccation-Tolerant Microorganism.</title>
        <authorList>
            <person name="Manzanera M."/>
            <person name="Santa-Cruz-Calvo L."/>
            <person name="Vilchez J.I."/>
            <person name="Garcia-Fontana C."/>
            <person name="Silva-Castro G.A."/>
            <person name="Calvo C."/>
            <person name="Gonzalez-Lopez J."/>
        </authorList>
    </citation>
    <scope>NUCLEOTIDE SEQUENCE [LARGE SCALE GENOMIC DNA]</scope>
    <source>
        <strain evidence="4">4J27</strain>
    </source>
</reference>
<dbReference type="Gene3D" id="3.40.50.720">
    <property type="entry name" value="NAD(P)-binding Rossmann-like Domain"/>
    <property type="match status" value="1"/>
</dbReference>
<dbReference type="PANTHER" id="PTHR14239">
    <property type="entry name" value="DUDULIN-RELATED"/>
    <property type="match status" value="1"/>
</dbReference>
<accession>A0A024GXM4</accession>
<keyword evidence="1" id="KW-0560">Oxidoreductase</keyword>
<dbReference type="AlphaFoldDB" id="A0A024GXM4"/>
<keyword evidence="4" id="KW-1185">Reference proteome</keyword>
<organism evidence="3 4">
    <name type="scientific">Pseudarthrobacter siccitolerans</name>
    <dbReference type="NCBI Taxonomy" id="861266"/>
    <lineage>
        <taxon>Bacteria</taxon>
        <taxon>Bacillati</taxon>
        <taxon>Actinomycetota</taxon>
        <taxon>Actinomycetes</taxon>
        <taxon>Micrococcales</taxon>
        <taxon>Micrococcaceae</taxon>
        <taxon>Pseudarthrobacter</taxon>
    </lineage>
</organism>
<sequence length="248" mass="26643">MHIGIIGAGPFGLTLAQRLSRAGNQVKIANSRAPETINPRTLHTGTRPVWAAEVATDTDVIIVAVNFGRIPSVVDFVRQAPAEAVLIDVTNYFPTIDGVINGLGSGQTESLWAQTQYRRPLVKAWSTIMAESLADKASEAGTIGRIALPVAADDDGHRMIAMTLVEQTGFDAIDAGKLADSWRLQAGTPAYSTDLTANQLPAALRNADARRASLRRDLMLAVIDERTEATGNRPDADFIVALTRLLFQ</sequence>
<dbReference type="OrthoDB" id="1523398at2"/>
<evidence type="ECO:0000256" key="1">
    <source>
        <dbReference type="ARBA" id="ARBA00023002"/>
    </source>
</evidence>
<dbReference type="EMBL" id="CAQI01000027">
    <property type="protein sequence ID" value="CCQ44473.1"/>
    <property type="molecule type" value="Genomic_DNA"/>
</dbReference>
<dbReference type="Proteomes" id="UP000035722">
    <property type="component" value="Unassembled WGS sequence"/>
</dbReference>
<evidence type="ECO:0000259" key="2">
    <source>
        <dbReference type="Pfam" id="PF03807"/>
    </source>
</evidence>
<dbReference type="STRING" id="861266.ARTSIC4J27_399"/>
<dbReference type="RefSeq" id="WP_050053545.1">
    <property type="nucleotide sequence ID" value="NZ_CAQI01000027.1"/>
</dbReference>
<evidence type="ECO:0000313" key="3">
    <source>
        <dbReference type="EMBL" id="CCQ44473.1"/>
    </source>
</evidence>
<gene>
    <name evidence="3" type="ORF">ARTSIC4J27_399</name>
</gene>
<dbReference type="SUPFAM" id="SSF51735">
    <property type="entry name" value="NAD(P)-binding Rossmann-fold domains"/>
    <property type="match status" value="1"/>
</dbReference>
<dbReference type="InterPro" id="IPR051267">
    <property type="entry name" value="STEAP_metalloreductase"/>
</dbReference>
<proteinExistence type="predicted"/>
<feature type="domain" description="Pyrroline-5-carboxylate reductase catalytic N-terminal" evidence="2">
    <location>
        <begin position="3"/>
        <end position="92"/>
    </location>
</feature>
<protein>
    <submittedName>
        <fullName evidence="3">NADP oxidoreductase coenzyme F420-dependent family protein</fullName>
    </submittedName>
</protein>
<dbReference type="GO" id="GO:0016491">
    <property type="term" value="F:oxidoreductase activity"/>
    <property type="evidence" value="ECO:0007669"/>
    <property type="project" value="UniProtKB-KW"/>
</dbReference>
<name>A0A024GXM4_9MICC</name>
<dbReference type="InterPro" id="IPR028939">
    <property type="entry name" value="P5C_Rdtase_cat_N"/>
</dbReference>
<dbReference type="Pfam" id="PF03807">
    <property type="entry name" value="F420_oxidored"/>
    <property type="match status" value="1"/>
</dbReference>
<evidence type="ECO:0000313" key="4">
    <source>
        <dbReference type="Proteomes" id="UP000035722"/>
    </source>
</evidence>
<dbReference type="InterPro" id="IPR036291">
    <property type="entry name" value="NAD(P)-bd_dom_sf"/>
</dbReference>